<dbReference type="EMBL" id="JACWZY010000006">
    <property type="protein sequence ID" value="MBD2700807.1"/>
    <property type="molecule type" value="Genomic_DNA"/>
</dbReference>
<comment type="caution">
    <text evidence="1">The sequence shown here is derived from an EMBL/GenBank/DDBJ whole genome shotgun (WGS) entry which is preliminary data.</text>
</comment>
<evidence type="ECO:0000313" key="2">
    <source>
        <dbReference type="Proteomes" id="UP000598820"/>
    </source>
</evidence>
<proteinExistence type="predicted"/>
<accession>A0A926XUZ4</accession>
<name>A0A926XUZ4_9BACT</name>
<dbReference type="RefSeq" id="WP_190886669.1">
    <property type="nucleotide sequence ID" value="NZ_JACWZY010000006.1"/>
</dbReference>
<keyword evidence="2" id="KW-1185">Reference proteome</keyword>
<gene>
    <name evidence="1" type="ORF">IC229_09170</name>
</gene>
<dbReference type="Proteomes" id="UP000598820">
    <property type="component" value="Unassembled WGS sequence"/>
</dbReference>
<reference evidence="1" key="1">
    <citation type="submission" date="2020-09" db="EMBL/GenBank/DDBJ databases">
        <authorList>
            <person name="Kim M.K."/>
        </authorList>
    </citation>
    <scope>NUCLEOTIDE SEQUENCE</scope>
    <source>
        <strain evidence="1">BT702</strain>
    </source>
</reference>
<organism evidence="1 2">
    <name type="scientific">Spirosoma profusum</name>
    <dbReference type="NCBI Taxonomy" id="2771354"/>
    <lineage>
        <taxon>Bacteria</taxon>
        <taxon>Pseudomonadati</taxon>
        <taxon>Bacteroidota</taxon>
        <taxon>Cytophagia</taxon>
        <taxon>Cytophagales</taxon>
        <taxon>Cytophagaceae</taxon>
        <taxon>Spirosoma</taxon>
    </lineage>
</organism>
<evidence type="ECO:0000313" key="1">
    <source>
        <dbReference type="EMBL" id="MBD2700807.1"/>
    </source>
</evidence>
<sequence>MASRSNKLVLFTLFLILLNLTGWAQTFPLQIQVNVMPPYSAYLQDYPGTGQQVRVFIINTSRTTYQIRLSGQLTGDNGIEIKTSPNYRPPRPVTVPPGQTLLTRNDLEGLFDLNQIDVTGIDKNLLARGLPLPDGTYQLCVRAFNETATNTATVAFGQPLSAEFPIGCSAPIVVRSVEPPILIAPLCDADVMATTPQSLVFTWTPPAGVSPASVEYTLRVVELPQVDVDPNVFIDAVALPKSGVEVRNLRTSTLLYGPTQPPLQMGKRYAWRVQAIDRSRKLVFQNDGKSPVCAFTYGIVPKEQMKPGVELTQTPIKMAPIALDSSITSAPAQKTAIASVIEPPKQLNVNVPPAGLGQLVFAGQTIIVQKVTNPDQDHFSGRGTLTITSPVSLSTDVDFANLVIRPTSSDQSAKKGKNGFTSYVVVKGKLETSLKGVKQGRGAKFKTDRHTGGTASATYESIRLIADHTATLDQTLNTYSLNKGGNEEASIKTGFVWNSPITLTTIGAVNSGSGNKLSVGSVKTYDGNMTVEVPGEWHPLASAGQAASSETLKIPFGQSYSGQMTDLKGFRLEVKEDSYFEIQNNVLKAHLNGSLLVNGGKKGVPDLTIPFQNSDGITFTQQIDDPQIVLGTVDDQARLFLSFQAVNVQLGDLFEADDLPYPQWVKGISCPTVDLWAGKMVYMQDQDHPTSQDHLDWMTIPLNPIVNRGKGYESSYGGRDDLNIQSPYLGYKGKITHAVAFIKNTELTMGFVAGEVYIPFVGAVGDLQISIEKYGLGDADVFFTKPSERTLLQTPEGDQVTLKVTGGHFEDSYFHPDMWISAYNPTNSTRGIDARNIHMDGVDIAITPKGELVSNYVGKDAEAYFGGSNQKTAYLNGIDYQLARVVLADEPGGKNSRLSFVGKLVLGDKIVTKPQDEYDIVFAKPDKDAFEFDGTIKYQPINNGPKLPAGSGFGGGKKGSGPYNDPNDERYAAEFAPASLGYFLERSAPASAIVPTATKTYGGSYSTSTGAFSAQFTIFNDDATYGNGFMATHSMLLYNPSYMKVEAAIRAGKMQGVKYWFAGFKYENPSSPGIPLFLNLEGYGFEGRLYSHMKHVGAASAIFDDNYVPDANTSFGLYAAMPIQSTVDKGRFLWGKTGMEMAFQGFVPSTITIRGDVNMEQIGGTGDATTSRIQGNAVLTMTPKEKTLMGVVNMTKGDFGVACMTGSAYLYVGPSGFAASVGSPAGPVEVKAMCGLMGDFTPSANGYLSIYATNGSIGGMDWVPSSGIGVFAHLGVTLLNINTKDHFDTNPWASVYAGANADLGVTIRPSLDLKARVGTQISLNVGYSNYSFNLANVTETVQLTLPNFCLAYNKRICFPVLGGCNLIVGLSPGPYIRTNGEVSDMCYDDGSVQGPCEGLLGWLMDGVQVIINVAGEVLDAAGNLIRDAAGAVVDLAEDTWEALTGWW</sequence>
<protein>
    <submittedName>
        <fullName evidence="1">Uncharacterized protein</fullName>
    </submittedName>
</protein>